<evidence type="ECO:0000313" key="2">
    <source>
        <dbReference type="EMBL" id="OGI95774.1"/>
    </source>
</evidence>
<keyword evidence="1" id="KW-0812">Transmembrane</keyword>
<comment type="caution">
    <text evidence="2">The sequence shown here is derived from an EMBL/GenBank/DDBJ whole genome shotgun (WGS) entry which is preliminary data.</text>
</comment>
<dbReference type="AlphaFoldDB" id="A0A1F6XNR4"/>
<proteinExistence type="predicted"/>
<gene>
    <name evidence="2" type="ORF">A2917_00470</name>
</gene>
<keyword evidence="1" id="KW-1133">Transmembrane helix</keyword>
<feature type="transmembrane region" description="Helical" evidence="1">
    <location>
        <begin position="80"/>
        <end position="99"/>
    </location>
</feature>
<protein>
    <submittedName>
        <fullName evidence="2">Uncharacterized protein</fullName>
    </submittedName>
</protein>
<feature type="transmembrane region" description="Helical" evidence="1">
    <location>
        <begin position="7"/>
        <end position="31"/>
    </location>
</feature>
<dbReference type="Proteomes" id="UP000178104">
    <property type="component" value="Unassembled WGS sequence"/>
</dbReference>
<name>A0A1F6XNR4_9BACT</name>
<feature type="transmembrane region" description="Helical" evidence="1">
    <location>
        <begin position="51"/>
        <end position="73"/>
    </location>
</feature>
<organism evidence="2 3">
    <name type="scientific">Candidatus Nomurabacteria bacterium RIFCSPLOWO2_01_FULL_42_17</name>
    <dbReference type="NCBI Taxonomy" id="1801780"/>
    <lineage>
        <taxon>Bacteria</taxon>
        <taxon>Candidatus Nomuraibacteriota</taxon>
    </lineage>
</organism>
<accession>A0A1F6XNR4</accession>
<keyword evidence="1" id="KW-0472">Membrane</keyword>
<evidence type="ECO:0000256" key="1">
    <source>
        <dbReference type="SAM" id="Phobius"/>
    </source>
</evidence>
<dbReference type="EMBL" id="MFVE01000002">
    <property type="protein sequence ID" value="OGI95774.1"/>
    <property type="molecule type" value="Genomic_DNA"/>
</dbReference>
<sequence>MDVELWYYFFMNIFRKVFLIFFVAFILNVIWENLHSFLYDNYIGGKITEFILLRATLVDAIIIVVLCLPFIFFPSFKKQSWIIIPLGFIVAINIEWWALQTNRWSYNVYMPIIPFLSVGLTPAIQLGLLGYLSFKIQEYLLT</sequence>
<reference evidence="2 3" key="1">
    <citation type="journal article" date="2016" name="Nat. Commun.">
        <title>Thousands of microbial genomes shed light on interconnected biogeochemical processes in an aquifer system.</title>
        <authorList>
            <person name="Anantharaman K."/>
            <person name="Brown C.T."/>
            <person name="Hug L.A."/>
            <person name="Sharon I."/>
            <person name="Castelle C.J."/>
            <person name="Probst A.J."/>
            <person name="Thomas B.C."/>
            <person name="Singh A."/>
            <person name="Wilkins M.J."/>
            <person name="Karaoz U."/>
            <person name="Brodie E.L."/>
            <person name="Williams K.H."/>
            <person name="Hubbard S.S."/>
            <person name="Banfield J.F."/>
        </authorList>
    </citation>
    <scope>NUCLEOTIDE SEQUENCE [LARGE SCALE GENOMIC DNA]</scope>
</reference>
<feature type="transmembrane region" description="Helical" evidence="1">
    <location>
        <begin position="111"/>
        <end position="134"/>
    </location>
</feature>
<evidence type="ECO:0000313" key="3">
    <source>
        <dbReference type="Proteomes" id="UP000178104"/>
    </source>
</evidence>